<evidence type="ECO:0000313" key="1">
    <source>
        <dbReference type="EMBL" id="KAF9455863.1"/>
    </source>
</evidence>
<name>A0A9P5XS43_9AGAR</name>
<keyword evidence="2" id="KW-1185">Reference proteome</keyword>
<sequence length="198" mass="23315">MAAKGKYTKQDFEGLPYYLNPTLPDFRSETELRKHVIRDTEYERFFQNLHTSLVLREKSRIQPPIMHYGFALNRRMMDIAREKNLLRTIMVGCLPGVSPPKDAVWDPTACTYFEPNWAQTAVTMVKHFRKRNPSKTFKPLAVWTLSEVRPFISITTNYDTSGLPDSEYMKSLLDFFGYESSKAPMWYIDGRCYNWNRM</sequence>
<proteinExistence type="predicted"/>
<protein>
    <submittedName>
        <fullName evidence="1">Uncharacterized protein</fullName>
    </submittedName>
</protein>
<comment type="caution">
    <text evidence="1">The sequence shown here is derived from an EMBL/GenBank/DDBJ whole genome shotgun (WGS) entry which is preliminary data.</text>
</comment>
<reference evidence="1" key="1">
    <citation type="submission" date="2020-11" db="EMBL/GenBank/DDBJ databases">
        <authorList>
            <consortium name="DOE Joint Genome Institute"/>
            <person name="Ahrendt S."/>
            <person name="Riley R."/>
            <person name="Andreopoulos W."/>
            <person name="Labutti K."/>
            <person name="Pangilinan J."/>
            <person name="Ruiz-Duenas F.J."/>
            <person name="Barrasa J.M."/>
            <person name="Sanchez-Garcia M."/>
            <person name="Camarero S."/>
            <person name="Miyauchi S."/>
            <person name="Serrano A."/>
            <person name="Linde D."/>
            <person name="Babiker R."/>
            <person name="Drula E."/>
            <person name="Ayuso-Fernandez I."/>
            <person name="Pacheco R."/>
            <person name="Padilla G."/>
            <person name="Ferreira P."/>
            <person name="Barriuso J."/>
            <person name="Kellner H."/>
            <person name="Castanera R."/>
            <person name="Alfaro M."/>
            <person name="Ramirez L."/>
            <person name="Pisabarro A.G."/>
            <person name="Kuo A."/>
            <person name="Tritt A."/>
            <person name="Lipzen A."/>
            <person name="He G."/>
            <person name="Yan M."/>
            <person name="Ng V."/>
            <person name="Cullen D."/>
            <person name="Martin F."/>
            <person name="Rosso M.-N."/>
            <person name="Henrissat B."/>
            <person name="Hibbett D."/>
            <person name="Martinez A.T."/>
            <person name="Grigoriev I.V."/>
        </authorList>
    </citation>
    <scope>NUCLEOTIDE SEQUENCE</scope>
    <source>
        <strain evidence="1">CBS 247.69</strain>
    </source>
</reference>
<evidence type="ECO:0000313" key="2">
    <source>
        <dbReference type="Proteomes" id="UP000807353"/>
    </source>
</evidence>
<accession>A0A9P5XS43</accession>
<dbReference type="AlphaFoldDB" id="A0A9P5XS43"/>
<organism evidence="1 2">
    <name type="scientific">Collybia nuda</name>
    <dbReference type="NCBI Taxonomy" id="64659"/>
    <lineage>
        <taxon>Eukaryota</taxon>
        <taxon>Fungi</taxon>
        <taxon>Dikarya</taxon>
        <taxon>Basidiomycota</taxon>
        <taxon>Agaricomycotina</taxon>
        <taxon>Agaricomycetes</taxon>
        <taxon>Agaricomycetidae</taxon>
        <taxon>Agaricales</taxon>
        <taxon>Tricholomatineae</taxon>
        <taxon>Clitocybaceae</taxon>
        <taxon>Collybia</taxon>
    </lineage>
</organism>
<dbReference type="EMBL" id="MU150502">
    <property type="protein sequence ID" value="KAF9455863.1"/>
    <property type="molecule type" value="Genomic_DNA"/>
</dbReference>
<dbReference type="Proteomes" id="UP000807353">
    <property type="component" value="Unassembled WGS sequence"/>
</dbReference>
<gene>
    <name evidence="1" type="ORF">BDZ94DRAFT_1277077</name>
</gene>